<dbReference type="InterPro" id="IPR038849">
    <property type="entry name" value="ARL2BP"/>
</dbReference>
<evidence type="ECO:0000259" key="13">
    <source>
        <dbReference type="Pfam" id="PF11527"/>
    </source>
</evidence>
<evidence type="ECO:0000313" key="14">
    <source>
        <dbReference type="EMBL" id="VUZ44292.1"/>
    </source>
</evidence>
<keyword evidence="15" id="KW-1185">Reference proteome</keyword>
<dbReference type="Proteomes" id="UP000321570">
    <property type="component" value="Unassembled WGS sequence"/>
</dbReference>
<keyword evidence="9 12" id="KW-0206">Cytoskeleton</keyword>
<keyword evidence="10 12" id="KW-0539">Nucleus</keyword>
<evidence type="ECO:0000256" key="1">
    <source>
        <dbReference type="ARBA" id="ARBA00004120"/>
    </source>
</evidence>
<dbReference type="PANTHER" id="PTHR15487">
    <property type="entry name" value="ADP-RIBOSYLATION FACTOR-LIKE PROTEIN 2-BINDING PROTEIN"/>
    <property type="match status" value="1"/>
</dbReference>
<gene>
    <name evidence="14" type="ORF">WMSIL1_LOCUS4631</name>
</gene>
<evidence type="ECO:0000256" key="6">
    <source>
        <dbReference type="ARBA" id="ARBA00022490"/>
    </source>
</evidence>
<comment type="subcellular location">
    <subcellularLocation>
        <location evidence="1 12">Cytoplasm</location>
        <location evidence="1 12">Cytoskeleton</location>
        <location evidence="1 12">Cilium basal body</location>
    </subcellularLocation>
    <subcellularLocation>
        <location evidence="3 12">Cytoplasm</location>
        <location evidence="3 12">Cytoskeleton</location>
        <location evidence="3 12">Microtubule organizing center</location>
        <location evidence="3 12">Centrosome</location>
    </subcellularLocation>
    <subcellularLocation>
        <location evidence="12">Cytoplasm</location>
    </subcellularLocation>
    <subcellularLocation>
        <location evidence="2 12">Nucleus</location>
    </subcellularLocation>
    <subcellularLocation>
        <location evidence="12">Mitochondrion intermembrane space</location>
    </subcellularLocation>
</comment>
<name>A0A564YAK2_HYMDI</name>
<keyword evidence="11 12" id="KW-0966">Cell projection</keyword>
<dbReference type="GO" id="GO:0005634">
    <property type="term" value="C:nucleus"/>
    <property type="evidence" value="ECO:0007669"/>
    <property type="project" value="UniProtKB-SubCell"/>
</dbReference>
<evidence type="ECO:0000256" key="12">
    <source>
        <dbReference type="RuleBase" id="RU367099"/>
    </source>
</evidence>
<evidence type="ECO:0000313" key="15">
    <source>
        <dbReference type="Proteomes" id="UP000321570"/>
    </source>
</evidence>
<evidence type="ECO:0000256" key="7">
    <source>
        <dbReference type="ARBA" id="ARBA00023069"/>
    </source>
</evidence>
<dbReference type="GO" id="GO:0005929">
    <property type="term" value="C:cilium"/>
    <property type="evidence" value="ECO:0007669"/>
    <property type="project" value="UniProtKB-UniRule"/>
</dbReference>
<evidence type="ECO:0000256" key="5">
    <source>
        <dbReference type="ARBA" id="ARBA00014849"/>
    </source>
</evidence>
<feature type="non-terminal residue" evidence="14">
    <location>
        <position position="155"/>
    </location>
</feature>
<evidence type="ECO:0000256" key="3">
    <source>
        <dbReference type="ARBA" id="ARBA00004300"/>
    </source>
</evidence>
<comment type="function">
    <text evidence="12">Plays a role as an effector of the ADP-ribosylation factor-like protein 2, ARL2.</text>
</comment>
<dbReference type="GO" id="GO:0051457">
    <property type="term" value="P:maintenance of protein location in nucleus"/>
    <property type="evidence" value="ECO:0007669"/>
    <property type="project" value="TreeGrafter"/>
</dbReference>
<dbReference type="InterPro" id="IPR023379">
    <property type="entry name" value="BART_dom"/>
</dbReference>
<sequence length="155" mass="17898">MDFQDIISALTDLDQSLGHLEEIIITDEFKNLQASFIEENCHYFGETENKDLPMEEIYYRYKNLIGNYIDRTLAERSSRLDLQNIFDQMHSQSLFSDGEIYDLLCALCDFENFKEFMLDFKNSKETMNDGLSLSNALSCHVGINEPSHVGDSTEP</sequence>
<keyword evidence="6 12" id="KW-0963">Cytoplasm</keyword>
<dbReference type="PANTHER" id="PTHR15487:SF4">
    <property type="entry name" value="ADP-RIBOSYLATION FACTOR-LIKE PROTEIN 2-BINDING PROTEIN"/>
    <property type="match status" value="1"/>
</dbReference>
<evidence type="ECO:0000256" key="10">
    <source>
        <dbReference type="ARBA" id="ARBA00023242"/>
    </source>
</evidence>
<evidence type="ECO:0000256" key="8">
    <source>
        <dbReference type="ARBA" id="ARBA00023128"/>
    </source>
</evidence>
<keyword evidence="8 12" id="KW-0496">Mitochondrion</keyword>
<evidence type="ECO:0000256" key="11">
    <source>
        <dbReference type="ARBA" id="ARBA00023273"/>
    </source>
</evidence>
<accession>A0A564YAK2</accession>
<dbReference type="InterPro" id="IPR042541">
    <property type="entry name" value="BART_sf"/>
</dbReference>
<dbReference type="GO" id="GO:0005813">
    <property type="term" value="C:centrosome"/>
    <property type="evidence" value="ECO:0007669"/>
    <property type="project" value="UniProtKB-SubCell"/>
</dbReference>
<dbReference type="AlphaFoldDB" id="A0A564YAK2"/>
<evidence type="ECO:0000256" key="9">
    <source>
        <dbReference type="ARBA" id="ARBA00023212"/>
    </source>
</evidence>
<organism evidence="14 15">
    <name type="scientific">Hymenolepis diminuta</name>
    <name type="common">Rat tapeworm</name>
    <dbReference type="NCBI Taxonomy" id="6216"/>
    <lineage>
        <taxon>Eukaryota</taxon>
        <taxon>Metazoa</taxon>
        <taxon>Spiralia</taxon>
        <taxon>Lophotrochozoa</taxon>
        <taxon>Platyhelminthes</taxon>
        <taxon>Cestoda</taxon>
        <taxon>Eucestoda</taxon>
        <taxon>Cyclophyllidea</taxon>
        <taxon>Hymenolepididae</taxon>
        <taxon>Hymenolepis</taxon>
    </lineage>
</organism>
<dbReference type="Gene3D" id="1.20.1520.10">
    <property type="entry name" value="ADP-ribosylation factor-like 2-binding protein, domain"/>
    <property type="match status" value="1"/>
</dbReference>
<evidence type="ECO:0000256" key="2">
    <source>
        <dbReference type="ARBA" id="ARBA00004123"/>
    </source>
</evidence>
<protein>
    <recommendedName>
        <fullName evidence="5 12">ADP-ribosylation factor-like protein 2-binding protein</fullName>
        <shortName evidence="12">ARF-like 2-binding protein</shortName>
    </recommendedName>
</protein>
<evidence type="ECO:0000256" key="4">
    <source>
        <dbReference type="ARBA" id="ARBA00009880"/>
    </source>
</evidence>
<feature type="domain" description="BART" evidence="13">
    <location>
        <begin position="15"/>
        <end position="125"/>
    </location>
</feature>
<comment type="similarity">
    <text evidence="4 12">Belongs to the ARL2BP family.</text>
</comment>
<reference evidence="14 15" key="1">
    <citation type="submission" date="2019-07" db="EMBL/GenBank/DDBJ databases">
        <authorList>
            <person name="Jastrzebski P J."/>
            <person name="Paukszto L."/>
            <person name="Jastrzebski P J."/>
        </authorList>
    </citation>
    <scope>NUCLEOTIDE SEQUENCE [LARGE SCALE GENOMIC DNA]</scope>
    <source>
        <strain evidence="14 15">WMS-il1</strain>
    </source>
</reference>
<keyword evidence="7 12" id="KW-0969">Cilium</keyword>
<dbReference type="EMBL" id="CABIJS010000123">
    <property type="protein sequence ID" value="VUZ44292.1"/>
    <property type="molecule type" value="Genomic_DNA"/>
</dbReference>
<proteinExistence type="inferred from homology"/>
<dbReference type="GO" id="GO:0005758">
    <property type="term" value="C:mitochondrial intermembrane space"/>
    <property type="evidence" value="ECO:0007669"/>
    <property type="project" value="UniProtKB-SubCell"/>
</dbReference>
<dbReference type="Pfam" id="PF11527">
    <property type="entry name" value="ARL2_Bind_BART"/>
    <property type="match status" value="1"/>
</dbReference>